<proteinExistence type="inferred from homology"/>
<dbReference type="NCBIfam" id="NF040713">
    <property type="entry name" value="ZapE"/>
    <property type="match status" value="1"/>
</dbReference>
<comment type="similarity">
    <text evidence="1">Belongs to the AFG1 ATPase family.</text>
</comment>
<keyword evidence="2" id="KW-0547">Nucleotide-binding</keyword>
<evidence type="ECO:0000256" key="4">
    <source>
        <dbReference type="SAM" id="Coils"/>
    </source>
</evidence>
<evidence type="ECO:0000256" key="3">
    <source>
        <dbReference type="ARBA" id="ARBA00022840"/>
    </source>
</evidence>
<dbReference type="EMBL" id="CP031037">
    <property type="protein sequence ID" value="QDZ20657.1"/>
    <property type="molecule type" value="Genomic_DNA"/>
</dbReference>
<dbReference type="Proteomes" id="UP000316726">
    <property type="component" value="Chromosome 4"/>
</dbReference>
<protein>
    <submittedName>
        <fullName evidence="6">AFG1-like ATPase</fullName>
    </submittedName>
</protein>
<keyword evidence="7" id="KW-1185">Reference proteome</keyword>
<sequence>MSVLKSYLNLVGKSFRQGGLRRDVAQIAVAERLDELLGDLSVHKVALAEYETARVEYLQELERQAERIAEMKLEQRRKESSAFPGFHSVPPSDSSDERSLRKMRKEAREEAENLVGSPPEKPRAPQSVYIHGHVGTGKTFLMDLFYQSAQQVLRQGEKGSVGTSRLHFNSAMLSLHAHMHGIEKGYFQRDKFKQKDPGKLAVIAARRRNLALRGGHKFGACASAPFTISTTLELASREIFKLNSDRDGHLGLVCFDELQVPDGFTAIAIMSIFRLLFEEESVVVTTTNCAPHELNDNAWFNDHWNTNFTQMLFERCAVLELNNGIDYRTIALGDRLKSDNARFNRYFYPQNKWSDSLLTEYIEKNKSLYGREDVLDGMNSTKVDVMFGRTLSIPTVNSNIAKIDFLDFFSSPVGPSDCLAIARNFKMVCIENIPVLSRQKRDQARRFITMIDELYNEGCLLVCTAEASPDKLFKSEELGESLLDLEAMQFEAEALAPHTARSRVDSSEVGGVAPEAMSQKIGSGGDTAKFYAGKMTGEEEQFAFKRAVSRILEMQGEVYMRRHRKMHVHPHDQMEEETNFAY</sequence>
<keyword evidence="3" id="KW-0067">ATP-binding</keyword>
<dbReference type="PANTHER" id="PTHR12169">
    <property type="entry name" value="ATPASE N2B"/>
    <property type="match status" value="1"/>
</dbReference>
<feature type="coiled-coil region" evidence="4">
    <location>
        <begin position="47"/>
        <end position="78"/>
    </location>
</feature>
<dbReference type="GO" id="GO:0005739">
    <property type="term" value="C:mitochondrion"/>
    <property type="evidence" value="ECO:0007669"/>
    <property type="project" value="TreeGrafter"/>
</dbReference>
<feature type="compositionally biased region" description="Basic and acidic residues" evidence="5">
    <location>
        <begin position="95"/>
        <end position="111"/>
    </location>
</feature>
<dbReference type="Gene3D" id="3.40.50.300">
    <property type="entry name" value="P-loop containing nucleotide triphosphate hydrolases"/>
    <property type="match status" value="1"/>
</dbReference>
<dbReference type="GO" id="GO:0005524">
    <property type="term" value="F:ATP binding"/>
    <property type="evidence" value="ECO:0007669"/>
    <property type="project" value="UniProtKB-KW"/>
</dbReference>
<dbReference type="GO" id="GO:0016887">
    <property type="term" value="F:ATP hydrolysis activity"/>
    <property type="evidence" value="ECO:0007669"/>
    <property type="project" value="InterPro"/>
</dbReference>
<organism evidence="6 7">
    <name type="scientific">Chloropicon primus</name>
    <dbReference type="NCBI Taxonomy" id="1764295"/>
    <lineage>
        <taxon>Eukaryota</taxon>
        <taxon>Viridiplantae</taxon>
        <taxon>Chlorophyta</taxon>
        <taxon>Chloropicophyceae</taxon>
        <taxon>Chloropicales</taxon>
        <taxon>Chloropicaceae</taxon>
        <taxon>Chloropicon</taxon>
    </lineage>
</organism>
<dbReference type="AlphaFoldDB" id="A0A5B8MJQ3"/>
<evidence type="ECO:0000313" key="7">
    <source>
        <dbReference type="Proteomes" id="UP000316726"/>
    </source>
</evidence>
<gene>
    <name evidence="6" type="ORF">A3770_04p31750</name>
</gene>
<dbReference type="InterPro" id="IPR005654">
    <property type="entry name" value="ATPase_AFG1-like"/>
</dbReference>
<dbReference type="OrthoDB" id="548867at2759"/>
<dbReference type="Pfam" id="PF03969">
    <property type="entry name" value="AFG1_ATPase"/>
    <property type="match status" value="1"/>
</dbReference>
<evidence type="ECO:0000256" key="1">
    <source>
        <dbReference type="ARBA" id="ARBA00010322"/>
    </source>
</evidence>
<dbReference type="PANTHER" id="PTHR12169:SF6">
    <property type="entry name" value="AFG1-LIKE ATPASE"/>
    <property type="match status" value="1"/>
</dbReference>
<evidence type="ECO:0000256" key="5">
    <source>
        <dbReference type="SAM" id="MobiDB-lite"/>
    </source>
</evidence>
<dbReference type="SUPFAM" id="SSF52540">
    <property type="entry name" value="P-loop containing nucleoside triphosphate hydrolases"/>
    <property type="match status" value="1"/>
</dbReference>
<evidence type="ECO:0000256" key="2">
    <source>
        <dbReference type="ARBA" id="ARBA00022741"/>
    </source>
</evidence>
<evidence type="ECO:0000313" key="6">
    <source>
        <dbReference type="EMBL" id="QDZ20657.1"/>
    </source>
</evidence>
<keyword evidence="4" id="KW-0175">Coiled coil</keyword>
<feature type="region of interest" description="Disordered" evidence="5">
    <location>
        <begin position="79"/>
        <end position="125"/>
    </location>
</feature>
<name>A0A5B8MJQ3_9CHLO</name>
<accession>A0A5B8MJQ3</accession>
<dbReference type="InterPro" id="IPR027417">
    <property type="entry name" value="P-loop_NTPase"/>
</dbReference>
<reference evidence="6 7" key="1">
    <citation type="submission" date="2018-07" db="EMBL/GenBank/DDBJ databases">
        <title>The complete nuclear genome of the prasinophyte Chloropicon primus (CCMP1205).</title>
        <authorList>
            <person name="Pombert J.-F."/>
            <person name="Otis C."/>
            <person name="Turmel M."/>
            <person name="Lemieux C."/>
        </authorList>
    </citation>
    <scope>NUCLEOTIDE SEQUENCE [LARGE SCALE GENOMIC DNA]</scope>
    <source>
        <strain evidence="6 7">CCMP1205</strain>
    </source>
</reference>